<dbReference type="Proteomes" id="UP000799753">
    <property type="component" value="Unassembled WGS sequence"/>
</dbReference>
<reference evidence="2" key="1">
    <citation type="journal article" date="2020" name="Stud. Mycol.">
        <title>101 Dothideomycetes genomes: a test case for predicting lifestyles and emergence of pathogens.</title>
        <authorList>
            <person name="Haridas S."/>
            <person name="Albert R."/>
            <person name="Binder M."/>
            <person name="Bloem J."/>
            <person name="Labutti K."/>
            <person name="Salamov A."/>
            <person name="Andreopoulos B."/>
            <person name="Baker S."/>
            <person name="Barry K."/>
            <person name="Bills G."/>
            <person name="Bluhm B."/>
            <person name="Cannon C."/>
            <person name="Castanera R."/>
            <person name="Culley D."/>
            <person name="Daum C."/>
            <person name="Ezra D."/>
            <person name="Gonzalez J."/>
            <person name="Henrissat B."/>
            <person name="Kuo A."/>
            <person name="Liang C."/>
            <person name="Lipzen A."/>
            <person name="Lutzoni F."/>
            <person name="Magnuson J."/>
            <person name="Mondo S."/>
            <person name="Nolan M."/>
            <person name="Ohm R."/>
            <person name="Pangilinan J."/>
            <person name="Park H.-J."/>
            <person name="Ramirez L."/>
            <person name="Alfaro M."/>
            <person name="Sun H."/>
            <person name="Tritt A."/>
            <person name="Yoshinaga Y."/>
            <person name="Zwiers L.-H."/>
            <person name="Turgeon B."/>
            <person name="Goodwin S."/>
            <person name="Spatafora J."/>
            <person name="Crous P."/>
            <person name="Grigoriev I."/>
        </authorList>
    </citation>
    <scope>NUCLEOTIDE SEQUENCE</scope>
    <source>
        <strain evidence="2">CBS 473.64</strain>
    </source>
</reference>
<proteinExistence type="predicted"/>
<name>A0A6A6S2Z4_9PLEO</name>
<evidence type="ECO:0000256" key="1">
    <source>
        <dbReference type="SAM" id="MobiDB-lite"/>
    </source>
</evidence>
<evidence type="ECO:0000313" key="2">
    <source>
        <dbReference type="EMBL" id="KAF2642256.1"/>
    </source>
</evidence>
<sequence length="317" mass="36607">MSRRFSTQKDLRVEEEDLVPGRVLWLPMKEDLPARAVRRAHGKGAVEEGIYNHPVVVISRPGNESQTIHFHIITSFQGKRLHEIYSKSNEFHASRRSWYLPISPSPEHPDVTSKKTRKRFPTLDLASGAILRWDSYVNLRHIYGIEWSHLRPYSNPDTPERLVFRFDRESTVRLLAKGKTLTNYEPGQQYSRHTQPRARPSLARVETAKAEQPRNDAAEEAPEHEPRSPKSDTDSMSVVSSEYSALSPILQSDFGIATKADRQRTSRPPKVPPDRKESRWVFVRRILWCLLKWPLALEMLAVARTRSSNNAARYQVR</sequence>
<feature type="region of interest" description="Disordered" evidence="1">
    <location>
        <begin position="178"/>
        <end position="238"/>
    </location>
</feature>
<feature type="compositionally biased region" description="Basic and acidic residues" evidence="1">
    <location>
        <begin position="206"/>
        <end position="233"/>
    </location>
</feature>
<dbReference type="AlphaFoldDB" id="A0A6A6S2Z4"/>
<dbReference type="PANTHER" id="PTHR37048">
    <property type="entry name" value="QUESTIONABLE PROTEIN"/>
    <property type="match status" value="1"/>
</dbReference>
<keyword evidence="3" id="KW-1185">Reference proteome</keyword>
<dbReference type="EMBL" id="MU006781">
    <property type="protein sequence ID" value="KAF2642256.1"/>
    <property type="molecule type" value="Genomic_DNA"/>
</dbReference>
<feature type="compositionally biased region" description="Polar residues" evidence="1">
    <location>
        <begin position="180"/>
        <end position="193"/>
    </location>
</feature>
<evidence type="ECO:0000313" key="3">
    <source>
        <dbReference type="Proteomes" id="UP000799753"/>
    </source>
</evidence>
<dbReference type="PANTHER" id="PTHR37048:SF2">
    <property type="entry name" value="QUESTIONABLE PROTEIN"/>
    <property type="match status" value="1"/>
</dbReference>
<accession>A0A6A6S2Z4</accession>
<feature type="region of interest" description="Disordered" evidence="1">
    <location>
        <begin position="254"/>
        <end position="275"/>
    </location>
</feature>
<organism evidence="2 3">
    <name type="scientific">Massarina eburnea CBS 473.64</name>
    <dbReference type="NCBI Taxonomy" id="1395130"/>
    <lineage>
        <taxon>Eukaryota</taxon>
        <taxon>Fungi</taxon>
        <taxon>Dikarya</taxon>
        <taxon>Ascomycota</taxon>
        <taxon>Pezizomycotina</taxon>
        <taxon>Dothideomycetes</taxon>
        <taxon>Pleosporomycetidae</taxon>
        <taxon>Pleosporales</taxon>
        <taxon>Massarineae</taxon>
        <taxon>Massarinaceae</taxon>
        <taxon>Massarina</taxon>
    </lineage>
</organism>
<protein>
    <submittedName>
        <fullName evidence="2">Uncharacterized protein</fullName>
    </submittedName>
</protein>
<dbReference type="OrthoDB" id="3537171at2759"/>
<gene>
    <name evidence="2" type="ORF">P280DRAFT_395488</name>
</gene>